<keyword evidence="1" id="KW-0560">Oxidoreductase</keyword>
<accession>A0A4R5LW34</accession>
<dbReference type="GO" id="GO:0004497">
    <property type="term" value="F:monooxygenase activity"/>
    <property type="evidence" value="ECO:0007669"/>
    <property type="project" value="UniProtKB-KW"/>
</dbReference>
<dbReference type="PANTHER" id="PTHR37811">
    <property type="entry name" value="BLL5343 PROTEIN"/>
    <property type="match status" value="1"/>
</dbReference>
<gene>
    <name evidence="1" type="ORF">E2F43_04350</name>
</gene>
<keyword evidence="1" id="KW-0503">Monooxygenase</keyword>
<dbReference type="EMBL" id="SMSE01000001">
    <property type="protein sequence ID" value="TDG15468.1"/>
    <property type="molecule type" value="Genomic_DNA"/>
</dbReference>
<sequence>MYAVIFRADIRQLNPEYVQLAEQLRTLAMERYGCREFFSCTEGNQEVAISYWDSEQQISRWKQDPLHQRAQQLGREQWYASYRVQVVELKREYAGTGSG</sequence>
<dbReference type="RefSeq" id="WP_133209926.1">
    <property type="nucleotide sequence ID" value="NZ_SMSE01000001.1"/>
</dbReference>
<reference evidence="1 2" key="1">
    <citation type="submission" date="2019-03" db="EMBL/GenBank/DDBJ databases">
        <title>Seongchinamella monodicae gen. nov., sp. nov., a novel member of the Gammaproteobacteria isolated from a tidal mudflat of beach.</title>
        <authorList>
            <person name="Yang H.G."/>
            <person name="Kang J.W."/>
            <person name="Lee S.D."/>
        </authorList>
    </citation>
    <scope>NUCLEOTIDE SEQUENCE [LARGE SCALE GENOMIC DNA]</scope>
    <source>
        <strain evidence="1 2">GH4-78</strain>
    </source>
</reference>
<dbReference type="InterPro" id="IPR052936">
    <property type="entry name" value="Jasmonate_Hydroxylase-like"/>
</dbReference>
<dbReference type="PANTHER" id="PTHR37811:SF2">
    <property type="entry name" value="ABM DOMAIN-CONTAINING PROTEIN"/>
    <property type="match status" value="1"/>
</dbReference>
<dbReference type="OrthoDB" id="9797060at2"/>
<dbReference type="SUPFAM" id="SSF54909">
    <property type="entry name" value="Dimeric alpha+beta barrel"/>
    <property type="match status" value="1"/>
</dbReference>
<evidence type="ECO:0000313" key="2">
    <source>
        <dbReference type="Proteomes" id="UP000295554"/>
    </source>
</evidence>
<name>A0A4R5LW34_9GAMM</name>
<dbReference type="InterPro" id="IPR011008">
    <property type="entry name" value="Dimeric_a/b-barrel"/>
</dbReference>
<dbReference type="Proteomes" id="UP000295554">
    <property type="component" value="Unassembled WGS sequence"/>
</dbReference>
<protein>
    <submittedName>
        <fullName evidence="1">Antibiotic biosynthesis monooxygenase</fullName>
    </submittedName>
</protein>
<keyword evidence="2" id="KW-1185">Reference proteome</keyword>
<comment type="caution">
    <text evidence="1">The sequence shown here is derived from an EMBL/GenBank/DDBJ whole genome shotgun (WGS) entry which is preliminary data.</text>
</comment>
<proteinExistence type="predicted"/>
<dbReference type="Gene3D" id="3.30.70.100">
    <property type="match status" value="1"/>
</dbReference>
<dbReference type="AlphaFoldDB" id="A0A4R5LW34"/>
<evidence type="ECO:0000313" key="1">
    <source>
        <dbReference type="EMBL" id="TDG15468.1"/>
    </source>
</evidence>
<organism evidence="1 2">
    <name type="scientific">Seongchinamella unica</name>
    <dbReference type="NCBI Taxonomy" id="2547392"/>
    <lineage>
        <taxon>Bacteria</taxon>
        <taxon>Pseudomonadati</taxon>
        <taxon>Pseudomonadota</taxon>
        <taxon>Gammaproteobacteria</taxon>
        <taxon>Cellvibrionales</taxon>
        <taxon>Halieaceae</taxon>
        <taxon>Seongchinamella</taxon>
    </lineage>
</organism>